<keyword evidence="3" id="KW-1185">Reference proteome</keyword>
<reference evidence="2 3" key="1">
    <citation type="submission" date="2019-02" db="EMBL/GenBank/DDBJ databases">
        <title>Genomic Encyclopedia of Type Strains, Phase IV (KMG-IV): sequencing the most valuable type-strain genomes for metagenomic binning, comparative biology and taxonomic classification.</title>
        <authorList>
            <person name="Goeker M."/>
        </authorList>
    </citation>
    <scope>NUCLEOTIDE SEQUENCE [LARGE SCALE GENOMIC DNA]</scope>
    <source>
        <strain evidence="2 3">DSM 43045</strain>
    </source>
</reference>
<comment type="caution">
    <text evidence="2">The sequence shown here is derived from an EMBL/GenBank/DDBJ whole genome shotgun (WGS) entry which is preliminary data.</text>
</comment>
<keyword evidence="1" id="KW-0472">Membrane</keyword>
<protein>
    <recommendedName>
        <fullName evidence="4">Multidrug ABC transporter ATPase</fullName>
    </recommendedName>
</protein>
<accession>A0A4Q7MA31</accession>
<dbReference type="EMBL" id="SGWY01000003">
    <property type="protein sequence ID" value="RZS64073.1"/>
    <property type="molecule type" value="Genomic_DNA"/>
</dbReference>
<proteinExistence type="predicted"/>
<name>A0A4Q7MA31_9MICO</name>
<evidence type="ECO:0000313" key="2">
    <source>
        <dbReference type="EMBL" id="RZS64073.1"/>
    </source>
</evidence>
<evidence type="ECO:0008006" key="4">
    <source>
        <dbReference type="Google" id="ProtNLM"/>
    </source>
</evidence>
<evidence type="ECO:0000256" key="1">
    <source>
        <dbReference type="SAM" id="Phobius"/>
    </source>
</evidence>
<feature type="transmembrane region" description="Helical" evidence="1">
    <location>
        <begin position="50"/>
        <end position="75"/>
    </location>
</feature>
<sequence length="126" mass="13136">MNLAHVWGRAEIVARPRSSLGVLDAGDGPLPYSGDVSDSGPITQHRAERVLAFMFVGIIGISILAFIAVMIGTLAGAGADDGFSQGVWPIVLTLPLFGLPIAFLLLIALLIVNGVRRTRASRAGSS</sequence>
<evidence type="ECO:0000313" key="3">
    <source>
        <dbReference type="Proteomes" id="UP000293289"/>
    </source>
</evidence>
<feature type="transmembrane region" description="Helical" evidence="1">
    <location>
        <begin position="87"/>
        <end position="112"/>
    </location>
</feature>
<organism evidence="2 3">
    <name type="scientific">Agromyces ramosus</name>
    <dbReference type="NCBI Taxonomy" id="33879"/>
    <lineage>
        <taxon>Bacteria</taxon>
        <taxon>Bacillati</taxon>
        <taxon>Actinomycetota</taxon>
        <taxon>Actinomycetes</taxon>
        <taxon>Micrococcales</taxon>
        <taxon>Microbacteriaceae</taxon>
        <taxon>Agromyces</taxon>
    </lineage>
</organism>
<dbReference type="AlphaFoldDB" id="A0A4Q7MA31"/>
<gene>
    <name evidence="2" type="ORF">EV187_2448</name>
</gene>
<keyword evidence="1" id="KW-0812">Transmembrane</keyword>
<keyword evidence="1" id="KW-1133">Transmembrane helix</keyword>
<dbReference type="Proteomes" id="UP000293289">
    <property type="component" value="Unassembled WGS sequence"/>
</dbReference>